<evidence type="ECO:0000256" key="2">
    <source>
        <dbReference type="SAM" id="SignalP"/>
    </source>
</evidence>
<organism evidence="3 4">
    <name type="scientific">Brevundimonas lenta</name>
    <dbReference type="NCBI Taxonomy" id="424796"/>
    <lineage>
        <taxon>Bacteria</taxon>
        <taxon>Pseudomonadati</taxon>
        <taxon>Pseudomonadota</taxon>
        <taxon>Alphaproteobacteria</taxon>
        <taxon>Caulobacterales</taxon>
        <taxon>Caulobacteraceae</taxon>
        <taxon>Brevundimonas</taxon>
    </lineage>
</organism>
<keyword evidence="1" id="KW-1133">Transmembrane helix</keyword>
<feature type="chain" id="PRO_5030978923" evidence="2">
    <location>
        <begin position="20"/>
        <end position="271"/>
    </location>
</feature>
<evidence type="ECO:0000256" key="1">
    <source>
        <dbReference type="SAM" id="Phobius"/>
    </source>
</evidence>
<proteinExistence type="predicted"/>
<dbReference type="AlphaFoldDB" id="A0A7W6JHN6"/>
<evidence type="ECO:0000313" key="3">
    <source>
        <dbReference type="EMBL" id="MBB4084343.1"/>
    </source>
</evidence>
<feature type="transmembrane region" description="Helical" evidence="1">
    <location>
        <begin position="65"/>
        <end position="86"/>
    </location>
</feature>
<comment type="caution">
    <text evidence="3">The sequence shown here is derived from an EMBL/GenBank/DDBJ whole genome shotgun (WGS) entry which is preliminary data.</text>
</comment>
<keyword evidence="1" id="KW-0812">Transmembrane</keyword>
<name>A0A7W6JHN6_9CAUL</name>
<sequence>MRRAISTACRTVLILGLWAALTASQAPTRPVDAREPPAASAASDAQAANALKVQLRAVEAAESQILPSWLGAILSFVGTCLVLWSLHIARASNAISRQALMVTREGTENAIRAYLEVGDYALMIDDRGLITPSFVLTNVGRTPARRVNVVWAVGELPAADAPNMDLVPTYAQAPLRISHLSAGGSVTPEATAFDPMLSDDDDMGPAHEAVVFGSVDYDDIFSDSVRHRTEFCAQVVIRRDYSKPDRVGWSFTPSAFHNATDDDCARPPDPW</sequence>
<feature type="signal peptide" evidence="2">
    <location>
        <begin position="1"/>
        <end position="19"/>
    </location>
</feature>
<reference evidence="3 4" key="1">
    <citation type="submission" date="2020-08" db="EMBL/GenBank/DDBJ databases">
        <title>Genomic Encyclopedia of Type Strains, Phase IV (KMG-IV): sequencing the most valuable type-strain genomes for metagenomic binning, comparative biology and taxonomic classification.</title>
        <authorList>
            <person name="Goeker M."/>
        </authorList>
    </citation>
    <scope>NUCLEOTIDE SEQUENCE [LARGE SCALE GENOMIC DNA]</scope>
    <source>
        <strain evidence="3 4">DSM 23960</strain>
    </source>
</reference>
<dbReference type="RefSeq" id="WP_183205671.1">
    <property type="nucleotide sequence ID" value="NZ_BAAAER010000003.1"/>
</dbReference>
<keyword evidence="1" id="KW-0472">Membrane</keyword>
<protein>
    <submittedName>
        <fullName evidence="3">Uncharacterized protein</fullName>
    </submittedName>
</protein>
<keyword evidence="4" id="KW-1185">Reference proteome</keyword>
<keyword evidence="2" id="KW-0732">Signal</keyword>
<evidence type="ECO:0000313" key="4">
    <source>
        <dbReference type="Proteomes" id="UP000529946"/>
    </source>
</evidence>
<gene>
    <name evidence="3" type="ORF">GGR12_003231</name>
</gene>
<dbReference type="EMBL" id="JACIDM010000003">
    <property type="protein sequence ID" value="MBB4084343.1"/>
    <property type="molecule type" value="Genomic_DNA"/>
</dbReference>
<dbReference type="Proteomes" id="UP000529946">
    <property type="component" value="Unassembled WGS sequence"/>
</dbReference>
<accession>A0A7W6JHN6</accession>